<comment type="caution">
    <text evidence="8">The sequence shown here is derived from an EMBL/GenBank/DDBJ whole genome shotgun (WGS) entry which is preliminary data.</text>
</comment>
<evidence type="ECO:0000313" key="9">
    <source>
        <dbReference type="Proteomes" id="UP000242502"/>
    </source>
</evidence>
<dbReference type="GO" id="GO:0003677">
    <property type="term" value="F:DNA binding"/>
    <property type="evidence" value="ECO:0007669"/>
    <property type="project" value="UniProtKB-UniRule"/>
</dbReference>
<dbReference type="InterPro" id="IPR011545">
    <property type="entry name" value="DEAD/DEAH_box_helicase_dom"/>
</dbReference>
<dbReference type="GO" id="GO:0016887">
    <property type="term" value="F:ATP hydrolysis activity"/>
    <property type="evidence" value="ECO:0007669"/>
    <property type="project" value="RHEA"/>
</dbReference>
<comment type="catalytic activity">
    <reaction evidence="6">
        <text>ATP + H2O = ADP + phosphate + H(+)</text>
        <dbReference type="Rhea" id="RHEA:13065"/>
        <dbReference type="ChEBI" id="CHEBI:15377"/>
        <dbReference type="ChEBI" id="CHEBI:15378"/>
        <dbReference type="ChEBI" id="CHEBI:30616"/>
        <dbReference type="ChEBI" id="CHEBI:43474"/>
        <dbReference type="ChEBI" id="CHEBI:456216"/>
        <dbReference type="EC" id="5.6.2.3"/>
    </reaction>
</comment>
<dbReference type="GO" id="GO:0046872">
    <property type="term" value="F:metal ion binding"/>
    <property type="evidence" value="ECO:0007669"/>
    <property type="project" value="UniProtKB-KW"/>
</dbReference>
<keyword evidence="1 6" id="KW-0004">4Fe-4S</keyword>
<dbReference type="GO" id="GO:0009432">
    <property type="term" value="P:SOS response"/>
    <property type="evidence" value="ECO:0007669"/>
    <property type="project" value="TreeGrafter"/>
</dbReference>
<feature type="binding site" evidence="6">
    <location>
        <position position="215"/>
    </location>
    <ligand>
        <name>[4Fe-4S] cluster</name>
        <dbReference type="ChEBI" id="CHEBI:49883"/>
    </ligand>
</feature>
<evidence type="ECO:0000256" key="5">
    <source>
        <dbReference type="ARBA" id="ARBA00023125"/>
    </source>
</evidence>
<dbReference type="SMART" id="SM00491">
    <property type="entry name" value="HELICc2"/>
    <property type="match status" value="1"/>
</dbReference>
<protein>
    <recommendedName>
        <fullName evidence="6">ATP-dependent DNA helicase DinG</fullName>
        <ecNumber evidence="6">5.6.2.3</ecNumber>
    </recommendedName>
    <alternativeName>
        <fullName evidence="6">DNA 5'-3' helicase DinG</fullName>
    </alternativeName>
</protein>
<dbReference type="GO" id="GO:0051539">
    <property type="term" value="F:4 iron, 4 sulfur cluster binding"/>
    <property type="evidence" value="ECO:0007669"/>
    <property type="project" value="UniProtKB-UniRule"/>
</dbReference>
<dbReference type="STRING" id="62101.AB835_11915"/>
<feature type="domain" description="Helicase ATP-binding" evidence="7">
    <location>
        <begin position="15"/>
        <end position="317"/>
    </location>
</feature>
<keyword evidence="6" id="KW-0413">Isomerase</keyword>
<dbReference type="PROSITE" id="PS51193">
    <property type="entry name" value="HELICASE_ATP_BIND_2"/>
    <property type="match status" value="1"/>
</dbReference>
<dbReference type="InterPro" id="IPR006555">
    <property type="entry name" value="ATP-dep_Helicase_C"/>
</dbReference>
<evidence type="ECO:0000256" key="1">
    <source>
        <dbReference type="ARBA" id="ARBA00022485"/>
    </source>
</evidence>
<dbReference type="GO" id="GO:0006281">
    <property type="term" value="P:DNA repair"/>
    <property type="evidence" value="ECO:0007669"/>
    <property type="project" value="TreeGrafter"/>
</dbReference>
<organism evidence="8 9">
    <name type="scientific">Candidatus Endobugula sertula</name>
    <name type="common">Bugula neritina bacterial symbiont</name>
    <dbReference type="NCBI Taxonomy" id="62101"/>
    <lineage>
        <taxon>Bacteria</taxon>
        <taxon>Pseudomonadati</taxon>
        <taxon>Pseudomonadota</taxon>
        <taxon>Gammaproteobacteria</taxon>
        <taxon>Cellvibrionales</taxon>
        <taxon>Cellvibrionaceae</taxon>
        <taxon>Candidatus Endobugula</taxon>
    </lineage>
</organism>
<proteinExistence type="inferred from homology"/>
<dbReference type="GO" id="GO:0043139">
    <property type="term" value="F:5'-3' DNA helicase activity"/>
    <property type="evidence" value="ECO:0007669"/>
    <property type="project" value="UniProtKB-UniRule"/>
</dbReference>
<dbReference type="EMBL" id="MDLC01000049">
    <property type="protein sequence ID" value="ODS22857.1"/>
    <property type="molecule type" value="Genomic_DNA"/>
</dbReference>
<gene>
    <name evidence="6" type="primary">dinG</name>
    <name evidence="8" type="ORF">AB835_11915</name>
</gene>
<dbReference type="PANTHER" id="PTHR11472:SF59">
    <property type="entry name" value="ATP-DEPENDENT DNA HELICASE DING"/>
    <property type="match status" value="1"/>
</dbReference>
<dbReference type="AlphaFoldDB" id="A0A1D2QMR1"/>
<reference evidence="8 9" key="1">
    <citation type="journal article" date="2016" name="Appl. Environ. Microbiol.">
        <title>Lack of Overt Genome Reduction in the Bryostatin-Producing Bryozoan Symbiont "Candidatus Endobugula sertula".</title>
        <authorList>
            <person name="Miller I.J."/>
            <person name="Vanee N."/>
            <person name="Fong S.S."/>
            <person name="Lim-Fong G.E."/>
            <person name="Kwan J.C."/>
        </authorList>
    </citation>
    <scope>NUCLEOTIDE SEQUENCE [LARGE SCALE GENOMIC DNA]</scope>
    <source>
        <strain evidence="8">AB1-4</strain>
    </source>
</reference>
<comment type="similarity">
    <text evidence="6">Belongs to the helicase family. DinG subfamily. Type 1 sub-subfamily.</text>
</comment>
<name>A0A1D2QMR1_9GAMM</name>
<evidence type="ECO:0000256" key="6">
    <source>
        <dbReference type="HAMAP-Rule" id="MF_02205"/>
    </source>
</evidence>
<keyword evidence="4 6" id="KW-0067">ATP-binding</keyword>
<dbReference type="InterPro" id="IPR014013">
    <property type="entry name" value="Helic_SF1/SF2_ATP-bd_DinG/Rad3"/>
</dbReference>
<dbReference type="SUPFAM" id="SSF52540">
    <property type="entry name" value="P-loop containing nucleoside triphosphate hydrolases"/>
    <property type="match status" value="1"/>
</dbReference>
<keyword evidence="3 6" id="KW-0378">Hydrolase</keyword>
<dbReference type="Pfam" id="PF13307">
    <property type="entry name" value="Helicase_C_2"/>
    <property type="match status" value="1"/>
</dbReference>
<evidence type="ECO:0000256" key="4">
    <source>
        <dbReference type="ARBA" id="ARBA00022840"/>
    </source>
</evidence>
<keyword evidence="5 6" id="KW-0238">DNA-binding</keyword>
<dbReference type="Gene3D" id="3.40.50.300">
    <property type="entry name" value="P-loop containing nucleotide triphosphate hydrolases"/>
    <property type="match status" value="2"/>
</dbReference>
<feature type="binding site" evidence="6">
    <location>
        <position position="129"/>
    </location>
    <ligand>
        <name>[4Fe-4S] cluster</name>
        <dbReference type="ChEBI" id="CHEBI:49883"/>
    </ligand>
</feature>
<comment type="cofactor">
    <cofactor evidence="6">
        <name>[4Fe-4S] cluster</name>
        <dbReference type="ChEBI" id="CHEBI:49883"/>
    </cofactor>
    <text evidence="6">Binds 1 [4Fe-4S] cluster.</text>
</comment>
<evidence type="ECO:0000259" key="7">
    <source>
        <dbReference type="PROSITE" id="PS51193"/>
    </source>
</evidence>
<feature type="binding site" evidence="6">
    <location>
        <position position="209"/>
    </location>
    <ligand>
        <name>[4Fe-4S] cluster</name>
        <dbReference type="ChEBI" id="CHEBI:49883"/>
    </ligand>
</feature>
<dbReference type="GO" id="GO:0033677">
    <property type="term" value="F:DNA/RNA helicase activity"/>
    <property type="evidence" value="ECO:0007669"/>
    <property type="project" value="TreeGrafter"/>
</dbReference>
<feature type="binding site" evidence="6">
    <location>
        <position position="204"/>
    </location>
    <ligand>
        <name>[4Fe-4S] cluster</name>
        <dbReference type="ChEBI" id="CHEBI:49883"/>
    </ligand>
</feature>
<keyword evidence="6" id="KW-0408">Iron</keyword>
<keyword evidence="6 8" id="KW-0347">Helicase</keyword>
<dbReference type="InterPro" id="IPR014001">
    <property type="entry name" value="Helicase_ATP-bd"/>
</dbReference>
<dbReference type="EC" id="5.6.2.3" evidence="6"/>
<sequence length="718" mass="80442">MIVKETQEKIQSAYRQFLQSNKLKPRYGQKLMIANIVRTLTAITADTEGERDSNNHVCVIEAGTGTGKTVAYLLAAIPVAQALKKKLVISTATVALQEQIIQKDLPEIKSHTDLSFNFILAKGRSRYLCLSKLDRLLMDRDAYNTFNQALYEDEAPLVDQQSVKIYNSMVDAISAGKWNGDRDNWPQEIDNSVWTPITTNHRECTGRRCSNVTTCSFFKAREAIGHYDCIVANHDLVLADLALGGGAILPDPKETIYIFDEGHHLPDKALSHFAYHSRVDGTGKWLDQNHKVLSSMLDDISGVGNVDHYTEQLPSIFLETKKHLDILYPYCQRLFDEQSLLEVDKQWEKSIQRYRFEQGVVDDILAQQADLLYQQFDRLTALIGKVITEIQSSLEDGYCVVPRVDLEAWLSVVGNWQARAEANRQLWRSYCVIHSKNNEASHNIPLARWITFVEFNGSIDFEVCSSPILASHTLVSRLWDQCYGAVVTSATLTALGKFDRFMMRAGTAADHSYNVMPSPLDFSRATLQIPAFAVEANNSILHTQTIIDHLPELLDPSQGSLVLFSSRRQMLDVYTGLPSSWQDEILLQGDHSKQEMLNQHKSLIDNGKGSILFGLASFAEGVDLPGSYCTHVVIAKLPFSVPDDPVEASLAEWVEAKGGNPFMEISVPDASIKLVQSCGRLLRKEADTGKISILDKRLVTKRYGKVLLNALPEYTVKV</sequence>
<dbReference type="NCBIfam" id="NF008729">
    <property type="entry name" value="PRK11747.1"/>
    <property type="match status" value="1"/>
</dbReference>
<dbReference type="Pfam" id="PF00270">
    <property type="entry name" value="DEAD"/>
    <property type="match status" value="1"/>
</dbReference>
<dbReference type="InterPro" id="IPR045028">
    <property type="entry name" value="DinG/Rad3-like"/>
</dbReference>
<dbReference type="PANTHER" id="PTHR11472">
    <property type="entry name" value="DNA REPAIR DEAD HELICASE RAD3/XP-D SUBFAMILY MEMBER"/>
    <property type="match status" value="1"/>
</dbReference>
<dbReference type="InterPro" id="IPR027417">
    <property type="entry name" value="P-loop_NTPase"/>
</dbReference>
<dbReference type="InterPro" id="IPR039000">
    <property type="entry name" value="DinG_proteobact"/>
</dbReference>
<keyword evidence="6" id="KW-0479">Metal-binding</keyword>
<evidence type="ECO:0000313" key="8">
    <source>
        <dbReference type="EMBL" id="ODS22857.1"/>
    </source>
</evidence>
<evidence type="ECO:0000256" key="3">
    <source>
        <dbReference type="ARBA" id="ARBA00022801"/>
    </source>
</evidence>
<dbReference type="SMART" id="SM00487">
    <property type="entry name" value="DEXDc"/>
    <property type="match status" value="1"/>
</dbReference>
<dbReference type="FunFam" id="3.40.50.300:FF:000437">
    <property type="entry name" value="ATP-dependent DNA helicase DinG"/>
    <property type="match status" value="1"/>
</dbReference>
<dbReference type="GO" id="GO:0005524">
    <property type="term" value="F:ATP binding"/>
    <property type="evidence" value="ECO:0007669"/>
    <property type="project" value="UniProtKB-UniRule"/>
</dbReference>
<dbReference type="HAMAP" id="MF_02205">
    <property type="entry name" value="DinG_proteobact"/>
    <property type="match status" value="1"/>
</dbReference>
<keyword evidence="2 6" id="KW-0547">Nucleotide-binding</keyword>
<evidence type="ECO:0000256" key="2">
    <source>
        <dbReference type="ARBA" id="ARBA00022741"/>
    </source>
</evidence>
<accession>A0A1D2QMR1</accession>
<comment type="function">
    <text evidence="6">DNA-dependent ATPase and 5'-3' DNA helicase. Unwinds D-loops, R-loops, forked DNA and G-quadruplex DNA.</text>
</comment>
<keyword evidence="6" id="KW-0411">Iron-sulfur</keyword>
<dbReference type="Proteomes" id="UP000242502">
    <property type="component" value="Unassembled WGS sequence"/>
</dbReference>